<dbReference type="InterPro" id="IPR017853">
    <property type="entry name" value="GH"/>
</dbReference>
<dbReference type="Proteomes" id="UP000705983">
    <property type="component" value="Unassembled WGS sequence"/>
</dbReference>
<comment type="similarity">
    <text evidence="3 14">Belongs to the glycosyl hydrolase 13 family.</text>
</comment>
<evidence type="ECO:0000256" key="9">
    <source>
        <dbReference type="ARBA" id="ARBA00023295"/>
    </source>
</evidence>
<dbReference type="InterPro" id="IPR014756">
    <property type="entry name" value="Ig_E-set"/>
</dbReference>
<comment type="subcellular location">
    <subcellularLocation>
        <location evidence="1">Cytoplasm</location>
    </subcellularLocation>
</comment>
<keyword evidence="9 14" id="KW-0326">Glycosidase</keyword>
<evidence type="ECO:0000256" key="11">
    <source>
        <dbReference type="ARBA" id="ARBA00033284"/>
    </source>
</evidence>
<keyword evidence="8" id="KW-0119">Carbohydrate metabolism</keyword>
<dbReference type="SUPFAM" id="SSF51445">
    <property type="entry name" value="(Trans)glycosidases"/>
    <property type="match status" value="1"/>
</dbReference>
<evidence type="ECO:0000256" key="8">
    <source>
        <dbReference type="ARBA" id="ARBA00023277"/>
    </source>
</evidence>
<dbReference type="Gene3D" id="2.60.40.10">
    <property type="entry name" value="Immunoglobulins"/>
    <property type="match status" value="1"/>
</dbReference>
<proteinExistence type="inferred from homology"/>
<dbReference type="Pfam" id="PF00128">
    <property type="entry name" value="Alpha-amylase"/>
    <property type="match status" value="1"/>
</dbReference>
<evidence type="ECO:0000259" key="16">
    <source>
        <dbReference type="SMART" id="SM00642"/>
    </source>
</evidence>
<dbReference type="CDD" id="cd02853">
    <property type="entry name" value="E_set_MTHase_like_N"/>
    <property type="match status" value="1"/>
</dbReference>
<accession>A0ABS2TFC9</accession>
<evidence type="ECO:0000256" key="14">
    <source>
        <dbReference type="PIRNR" id="PIRNR006337"/>
    </source>
</evidence>
<dbReference type="CDD" id="cd11325">
    <property type="entry name" value="AmyAc_GTHase"/>
    <property type="match status" value="1"/>
</dbReference>
<keyword evidence="7 14" id="KW-0378">Hydrolase</keyword>
<evidence type="ECO:0000256" key="1">
    <source>
        <dbReference type="ARBA" id="ARBA00004496"/>
    </source>
</evidence>
<evidence type="ECO:0000256" key="3">
    <source>
        <dbReference type="ARBA" id="ARBA00008061"/>
    </source>
</evidence>
<dbReference type="EC" id="3.2.1.141" evidence="4 13"/>
<sequence length="604" mass="66552">MDRHPDRQRVRGRKHCADRPAGGASRRRPEKGRRVRIWAPKATTLDLLVGGTDWTEGQPMERIPLTRDGDEWDVPELPHGTAYGFSIDGGPLRPDPVSAEQPWGVHGPSRVFDTSTLAWTDHGYEGVDARGAVLYEMHVGTFTPDGTFHAAIEHLDHLVELGVDIIELLPIAPFPGDRGWGYDGVSWTAVHDVYGGPAGLAEFVNACHARELGVCLDVVYNHLGPDGNYLAEFGPYFTDKHDTPWGSAINVDDDGSEGVREHILASARRWFTDFHIDALRLDAVHAIIDDSPIHILAELANQTQALAGELGRPLRLIAESDLNDPAVITPVDEGGWGMDMQWADDVHHALHSYFTGETHGYYADFDDEGALEKVYRGAFYHDGTHSTFRGSSWGHEVPASIDGHAFVVYDQNHDQVGNRAVGDRPHLTEVESLSSLALVLLSPFTPMIFQGQEWNSTSPFAFFTDHNDELGPLVSQGRLNEFATHGWEDIYGEDFHVPDPQALETFTGSKLDWAEKAENGPVLEFVKHLIQIRKGEPSFASPDRAATRLESLGERQLVLHRHSSRLVINLSDEAVSVPAGELLLTYGDVSSDITVGPGSLAVIR</sequence>
<reference evidence="18" key="1">
    <citation type="submission" date="2021-02" db="EMBL/GenBank/DDBJ databases">
        <title>Leucobacter sp. CX169.</title>
        <authorList>
            <person name="Cheng Y."/>
        </authorList>
    </citation>
    <scope>NUCLEOTIDE SEQUENCE [LARGE SCALE GENOMIC DNA]</scope>
    <source>
        <strain evidence="18">JY899</strain>
    </source>
</reference>
<name>A0ABS2TFC9_9ACTO</name>
<dbReference type="PANTHER" id="PTHR43651">
    <property type="entry name" value="1,4-ALPHA-GLUCAN-BRANCHING ENZYME"/>
    <property type="match status" value="1"/>
</dbReference>
<evidence type="ECO:0000256" key="10">
    <source>
        <dbReference type="ARBA" id="ARBA00032057"/>
    </source>
</evidence>
<dbReference type="Gene3D" id="3.20.20.80">
    <property type="entry name" value="Glycosidases"/>
    <property type="match status" value="1"/>
</dbReference>
<evidence type="ECO:0000256" key="15">
    <source>
        <dbReference type="SAM" id="MobiDB-lite"/>
    </source>
</evidence>
<evidence type="ECO:0000256" key="13">
    <source>
        <dbReference type="NCBIfam" id="TIGR02402"/>
    </source>
</evidence>
<dbReference type="PANTHER" id="PTHR43651:SF11">
    <property type="entry name" value="MALTO-OLIGOSYLTREHALOSE TREHALOHYDROLASE"/>
    <property type="match status" value="1"/>
</dbReference>
<gene>
    <name evidence="17" type="primary">treZ</name>
    <name evidence="17" type="ORF">JVW63_06565</name>
</gene>
<dbReference type="SMART" id="SM00642">
    <property type="entry name" value="Aamy"/>
    <property type="match status" value="1"/>
</dbReference>
<evidence type="ECO:0000256" key="4">
    <source>
        <dbReference type="ARBA" id="ARBA00012268"/>
    </source>
</evidence>
<dbReference type="InterPro" id="IPR006047">
    <property type="entry name" value="GH13_cat_dom"/>
</dbReference>
<dbReference type="SUPFAM" id="SSF81296">
    <property type="entry name" value="E set domains"/>
    <property type="match status" value="1"/>
</dbReference>
<evidence type="ECO:0000313" key="18">
    <source>
        <dbReference type="Proteomes" id="UP000705983"/>
    </source>
</evidence>
<feature type="region of interest" description="Disordered" evidence="15">
    <location>
        <begin position="1"/>
        <end position="32"/>
    </location>
</feature>
<feature type="domain" description="Glycosyl hydrolase family 13 catalytic" evidence="16">
    <location>
        <begin position="136"/>
        <end position="478"/>
    </location>
</feature>
<dbReference type="Gene3D" id="1.10.10.760">
    <property type="entry name" value="E-set domains of sugar-utilizing enzymes"/>
    <property type="match status" value="1"/>
</dbReference>
<evidence type="ECO:0000256" key="5">
    <source>
        <dbReference type="ARBA" id="ARBA00015938"/>
    </source>
</evidence>
<keyword evidence="18" id="KW-1185">Reference proteome</keyword>
<dbReference type="InterPro" id="IPR044901">
    <property type="entry name" value="Trehalose_TreZ_E-set_sf"/>
</dbReference>
<evidence type="ECO:0000256" key="6">
    <source>
        <dbReference type="ARBA" id="ARBA00022490"/>
    </source>
</evidence>
<evidence type="ECO:0000256" key="7">
    <source>
        <dbReference type="ARBA" id="ARBA00022801"/>
    </source>
</evidence>
<dbReference type="PIRSF" id="PIRSF006337">
    <property type="entry name" value="Trehalose_TreZ"/>
    <property type="match status" value="1"/>
</dbReference>
<evidence type="ECO:0000313" key="17">
    <source>
        <dbReference type="EMBL" id="MBM9433358.1"/>
    </source>
</evidence>
<comment type="pathway">
    <text evidence="2 14">Glycan biosynthesis; trehalose biosynthesis.</text>
</comment>
<comment type="catalytic activity">
    <reaction evidence="12 14">
        <text>hydrolysis of (1-&gt;4)-alpha-D-glucosidic linkage in 4-alpha-D-[(1-&gt;4)-alpha-D-glucanosyl]n trehalose to yield trehalose and (1-&gt;4)-alpha-D-glucan.</text>
        <dbReference type="EC" id="3.2.1.141"/>
    </reaction>
</comment>
<dbReference type="InterPro" id="IPR012768">
    <property type="entry name" value="Trehalose_TreZ"/>
</dbReference>
<dbReference type="NCBIfam" id="TIGR02402">
    <property type="entry name" value="trehalose_TreZ"/>
    <property type="match status" value="1"/>
</dbReference>
<protein>
    <recommendedName>
        <fullName evidence="5 13">Malto-oligosyltrehalose trehalohydrolase</fullName>
        <shortName evidence="14">MTHase</shortName>
        <ecNumber evidence="4 13">3.2.1.141</ecNumber>
    </recommendedName>
    <alternativeName>
        <fullName evidence="11 14">4-alpha-D-((1-&gt;4)-alpha-D-glucano)trehalose trehalohydrolase</fullName>
    </alternativeName>
    <alternativeName>
        <fullName evidence="10 14">Maltooligosyl trehalose trehalohydrolase</fullName>
    </alternativeName>
</protein>
<evidence type="ECO:0000256" key="2">
    <source>
        <dbReference type="ARBA" id="ARBA00005199"/>
    </source>
</evidence>
<dbReference type="InterPro" id="IPR013783">
    <property type="entry name" value="Ig-like_fold"/>
</dbReference>
<comment type="caution">
    <text evidence="17">The sequence shown here is derived from an EMBL/GenBank/DDBJ whole genome shotgun (WGS) entry which is preliminary data.</text>
</comment>
<keyword evidence="6" id="KW-0963">Cytoplasm</keyword>
<organism evidence="17 18">
    <name type="scientific">Flaviflexus equikiangi</name>
    <dbReference type="NCBI Taxonomy" id="2758573"/>
    <lineage>
        <taxon>Bacteria</taxon>
        <taxon>Bacillati</taxon>
        <taxon>Actinomycetota</taxon>
        <taxon>Actinomycetes</taxon>
        <taxon>Actinomycetales</taxon>
        <taxon>Actinomycetaceae</taxon>
        <taxon>Flaviflexus</taxon>
    </lineage>
</organism>
<dbReference type="EMBL" id="JAFFJS010000003">
    <property type="protein sequence ID" value="MBM9433358.1"/>
    <property type="molecule type" value="Genomic_DNA"/>
</dbReference>
<evidence type="ECO:0000256" key="12">
    <source>
        <dbReference type="ARBA" id="ARBA00034013"/>
    </source>
</evidence>